<dbReference type="GO" id="GO:0006107">
    <property type="term" value="P:oxaloacetate metabolic process"/>
    <property type="evidence" value="ECO:0007669"/>
    <property type="project" value="TreeGrafter"/>
</dbReference>
<dbReference type="GO" id="GO:0016829">
    <property type="term" value="F:lyase activity"/>
    <property type="evidence" value="ECO:0007669"/>
    <property type="project" value="UniProtKB-KW"/>
</dbReference>
<feature type="binding site" evidence="4">
    <location>
        <position position="122"/>
    </location>
    <ligand>
        <name>substrate</name>
    </ligand>
</feature>
<evidence type="ECO:0000256" key="1">
    <source>
        <dbReference type="ARBA" id="ARBA00001946"/>
    </source>
</evidence>
<keyword evidence="8" id="KW-1185">Reference proteome</keyword>
<dbReference type="InterPro" id="IPR040442">
    <property type="entry name" value="Pyrv_kinase-like_dom_sf"/>
</dbReference>
<keyword evidence="3 5" id="KW-0460">Magnesium</keyword>
<proteinExistence type="predicted"/>
<evidence type="ECO:0000259" key="6">
    <source>
        <dbReference type="Pfam" id="PF03328"/>
    </source>
</evidence>
<dbReference type="InterPro" id="IPR011206">
    <property type="entry name" value="Citrate_lyase_beta/mcl1/mcl2"/>
</dbReference>
<dbReference type="Pfam" id="PF03328">
    <property type="entry name" value="HpcH_HpaI"/>
    <property type="match status" value="1"/>
</dbReference>
<dbReference type="InterPro" id="IPR015813">
    <property type="entry name" value="Pyrv/PenolPyrv_kinase-like_dom"/>
</dbReference>
<comment type="cofactor">
    <cofactor evidence="1">
        <name>Mg(2+)</name>
        <dbReference type="ChEBI" id="CHEBI:18420"/>
    </cofactor>
</comment>
<accession>A0A1H0TYA6</accession>
<evidence type="ECO:0000256" key="4">
    <source>
        <dbReference type="PIRSR" id="PIRSR015582-1"/>
    </source>
</evidence>
<reference evidence="8" key="1">
    <citation type="submission" date="2016-10" db="EMBL/GenBank/DDBJ databases">
        <authorList>
            <person name="Varghese N."/>
            <person name="Submissions S."/>
        </authorList>
    </citation>
    <scope>NUCLEOTIDE SEQUENCE [LARGE SCALE GENOMIC DNA]</scope>
    <source>
        <strain evidence="8">DSM 22329</strain>
    </source>
</reference>
<sequence>MSTPADAPALTLLYAPADRLELVAKALAGAADVVIIDLEDAVAPDHKEVARAGLRRLLTDHPGRPVQVRVNALGSPWAVADLAAVAALPAHVGIRIPKVVDPAEVAAVAEQVGGRDLHPLVETAAGVEAAYDIARAHPRVATLALGEADLRSDLGVDSDDGMLFARSRIVTAARAAGLPPPAMSVHANVGDDEGLARSCALGRRLGFLGRAAIHPRQLPTIVTAFTPTEAEVDRARLVVESLRDASEVGGGTVVLADGTFLDRAMVEGARRVIALAERRRGGRGTAD</sequence>
<evidence type="ECO:0000256" key="5">
    <source>
        <dbReference type="PIRSR" id="PIRSR015582-2"/>
    </source>
</evidence>
<organism evidence="7 8">
    <name type="scientific">Pedococcus dokdonensis</name>
    <dbReference type="NCBI Taxonomy" id="443156"/>
    <lineage>
        <taxon>Bacteria</taxon>
        <taxon>Bacillati</taxon>
        <taxon>Actinomycetota</taxon>
        <taxon>Actinomycetes</taxon>
        <taxon>Micrococcales</taxon>
        <taxon>Intrasporangiaceae</taxon>
        <taxon>Pedococcus</taxon>
    </lineage>
</organism>
<feature type="binding site" evidence="4">
    <location>
        <position position="69"/>
    </location>
    <ligand>
        <name>substrate</name>
    </ligand>
</feature>
<evidence type="ECO:0000256" key="3">
    <source>
        <dbReference type="ARBA" id="ARBA00022842"/>
    </source>
</evidence>
<dbReference type="EMBL" id="LT629711">
    <property type="protein sequence ID" value="SDP58516.1"/>
    <property type="molecule type" value="Genomic_DNA"/>
</dbReference>
<dbReference type="GO" id="GO:0000287">
    <property type="term" value="F:magnesium ion binding"/>
    <property type="evidence" value="ECO:0007669"/>
    <property type="project" value="TreeGrafter"/>
</dbReference>
<dbReference type="STRING" id="443156.SAMN04489867_3019"/>
<dbReference type="OrthoDB" id="5172636at2"/>
<dbReference type="Proteomes" id="UP000199077">
    <property type="component" value="Chromosome I"/>
</dbReference>
<protein>
    <submittedName>
        <fullName evidence="7">Citrate lyase subunit beta / citryl-CoA lyase</fullName>
    </submittedName>
</protein>
<evidence type="ECO:0000313" key="8">
    <source>
        <dbReference type="Proteomes" id="UP000199077"/>
    </source>
</evidence>
<evidence type="ECO:0000313" key="7">
    <source>
        <dbReference type="EMBL" id="SDP58516.1"/>
    </source>
</evidence>
<dbReference type="SUPFAM" id="SSF51621">
    <property type="entry name" value="Phosphoenolpyruvate/pyruvate domain"/>
    <property type="match status" value="1"/>
</dbReference>
<dbReference type="AlphaFoldDB" id="A0A1H0TYA6"/>
<dbReference type="RefSeq" id="WP_091787202.1">
    <property type="nucleotide sequence ID" value="NZ_LT629711.1"/>
</dbReference>
<feature type="binding site" evidence="5">
    <location>
        <position position="122"/>
    </location>
    <ligand>
        <name>Mg(2+)</name>
        <dbReference type="ChEBI" id="CHEBI:18420"/>
    </ligand>
</feature>
<dbReference type="Gene3D" id="3.20.20.60">
    <property type="entry name" value="Phosphoenolpyruvate-binding domains"/>
    <property type="match status" value="1"/>
</dbReference>
<feature type="domain" description="HpcH/HpaI aldolase/citrate lyase" evidence="6">
    <location>
        <begin position="11"/>
        <end position="215"/>
    </location>
</feature>
<name>A0A1H0TYA6_9MICO</name>
<feature type="binding site" evidence="5">
    <location>
        <position position="149"/>
    </location>
    <ligand>
        <name>Mg(2+)</name>
        <dbReference type="ChEBI" id="CHEBI:18420"/>
    </ligand>
</feature>
<dbReference type="PANTHER" id="PTHR32308:SF10">
    <property type="entry name" value="CITRATE LYASE SUBUNIT BETA"/>
    <property type="match status" value="1"/>
</dbReference>
<keyword evidence="7" id="KW-0456">Lyase</keyword>
<dbReference type="PANTHER" id="PTHR32308">
    <property type="entry name" value="LYASE BETA SUBUNIT, PUTATIVE (AFU_ORTHOLOGUE AFUA_4G13030)-RELATED"/>
    <property type="match status" value="1"/>
</dbReference>
<dbReference type="PIRSF" id="PIRSF015582">
    <property type="entry name" value="Cit_lyase_B"/>
    <property type="match status" value="1"/>
</dbReference>
<dbReference type="InterPro" id="IPR005000">
    <property type="entry name" value="Aldolase/citrate-lyase_domain"/>
</dbReference>
<evidence type="ECO:0000256" key="2">
    <source>
        <dbReference type="ARBA" id="ARBA00022723"/>
    </source>
</evidence>
<keyword evidence="2 5" id="KW-0479">Metal-binding</keyword>
<gene>
    <name evidence="7" type="ORF">SAMN04489867_3019</name>
</gene>